<evidence type="ECO:0000313" key="4">
    <source>
        <dbReference type="EMBL" id="KCW44466.1"/>
    </source>
</evidence>
<dbReference type="InterPro" id="IPR050231">
    <property type="entry name" value="Iron_ascorbate_oxido_reductase"/>
</dbReference>
<proteinExistence type="predicted"/>
<feature type="domain" description="Isopenicillin N synthase-like Fe(2+) 2OG dioxygenase" evidence="2">
    <location>
        <begin position="72"/>
        <end position="137"/>
    </location>
</feature>
<accession>A0A058ZSZ8</accession>
<reference evidence="3" key="2">
    <citation type="journal article" date="2014" name="Nature">
        <title>The genome of Eucalyptus grandis.</title>
        <authorList>
            <person name="Myburg A.A."/>
            <person name="Grattapaglia D."/>
            <person name="Tuskan G.A."/>
            <person name="Hellsten U."/>
            <person name="Hayes R.D."/>
            <person name="Grimwood J."/>
            <person name="Jenkins J."/>
            <person name="Lindquist E."/>
            <person name="Tice H."/>
            <person name="Bauer D."/>
            <person name="Goodstein D.M."/>
            <person name="Dubchak I."/>
            <person name="Poliakov A."/>
            <person name="Mizrachi E."/>
            <person name="Kullan A.R."/>
            <person name="Hussey S.G."/>
            <person name="Pinard D."/>
            <person name="van der Merwe K."/>
            <person name="Singh P."/>
            <person name="van Jaarsveld I."/>
            <person name="Silva-Junior O.B."/>
            <person name="Togawa R.C."/>
            <person name="Pappas M.R."/>
            <person name="Faria D.A."/>
            <person name="Sansaloni C.P."/>
            <person name="Petroli C.D."/>
            <person name="Yang X."/>
            <person name="Ranjan P."/>
            <person name="Tschaplinski T.J."/>
            <person name="Ye C.Y."/>
            <person name="Li T."/>
            <person name="Sterck L."/>
            <person name="Vanneste K."/>
            <person name="Murat F."/>
            <person name="Soler M."/>
            <person name="Clemente H.S."/>
            <person name="Saidi N."/>
            <person name="Cassan-Wang H."/>
            <person name="Dunand C."/>
            <person name="Hefer C.A."/>
            <person name="Bornberg-Bauer E."/>
            <person name="Kersting A.R."/>
            <person name="Vining K."/>
            <person name="Amarasinghe V."/>
            <person name="Ranik M."/>
            <person name="Naithani S."/>
            <person name="Elser J."/>
            <person name="Boyd A.E."/>
            <person name="Liston A."/>
            <person name="Spatafora J.W."/>
            <person name="Dharmwardhana P."/>
            <person name="Raja R."/>
            <person name="Sullivan C."/>
            <person name="Romanel E."/>
            <person name="Alves-Ferreira M."/>
            <person name="Kulheim C."/>
            <person name="Foley W."/>
            <person name="Carocha V."/>
            <person name="Paiva J."/>
            <person name="Kudrna D."/>
            <person name="Brommonschenkel S.H."/>
            <person name="Pasquali G."/>
            <person name="Byrne M."/>
            <person name="Rigault P."/>
            <person name="Tibbits J."/>
            <person name="Spokevicius A."/>
            <person name="Jones R.C."/>
            <person name="Steane D.A."/>
            <person name="Vaillancourt R.E."/>
            <person name="Potts B.M."/>
            <person name="Joubert F."/>
            <person name="Barry K."/>
            <person name="Pappas G.J."/>
            <person name="Strauss S.H."/>
            <person name="Jaiswal P."/>
            <person name="Grima-Pettenati J."/>
            <person name="Salse J."/>
            <person name="Van de Peer Y."/>
            <person name="Rokhsar D.S."/>
            <person name="Schmutz J."/>
        </authorList>
    </citation>
    <scope>NUCLEOTIDE SEQUENCE</scope>
    <source>
        <tissue evidence="3">Leaf extractions</tissue>
    </source>
</reference>
<dbReference type="EMBL" id="KK199285">
    <property type="protein sequence ID" value="KCW44466.1"/>
    <property type="molecule type" value="Genomic_DNA"/>
</dbReference>
<keyword evidence="1" id="KW-0812">Transmembrane</keyword>
<protein>
    <recommendedName>
        <fullName evidence="2">Isopenicillin N synthase-like Fe(2+) 2OG dioxygenase domain-containing protein</fullName>
    </recommendedName>
</protein>
<evidence type="ECO:0000259" key="2">
    <source>
        <dbReference type="Pfam" id="PF03171"/>
    </source>
</evidence>
<dbReference type="Gramene" id="KCW44466">
    <property type="protein sequence ID" value="KCW44466"/>
    <property type="gene ID" value="EUGRSUZ_L02028"/>
</dbReference>
<dbReference type="Gene3D" id="2.60.120.330">
    <property type="entry name" value="B-lactam Antibiotic, Isopenicillin N Synthase, Chain"/>
    <property type="match status" value="1"/>
</dbReference>
<keyword evidence="5" id="KW-1185">Reference proteome</keyword>
<evidence type="ECO:0000313" key="3">
    <source>
        <dbReference type="EMBL" id="KAK2632076.1"/>
    </source>
</evidence>
<feature type="transmembrane region" description="Helical" evidence="1">
    <location>
        <begin position="119"/>
        <end position="141"/>
    </location>
</feature>
<reference evidence="3" key="3">
    <citation type="submission" date="2023-04" db="EMBL/GenBank/DDBJ databases">
        <title>WGS assembly of Eucalyptus grandis.</title>
        <authorList>
            <person name="Myburg A."/>
            <person name="Grattapaglia D."/>
            <person name="Tuskan G."/>
            <person name="Hellsten U."/>
            <person name="Hayes R."/>
            <person name="Grimwood J."/>
            <person name="Jenkins J."/>
            <person name="Lindquist E."/>
            <person name="Tice H."/>
            <person name="Bauer D."/>
            <person name="Goodstein D."/>
            <person name="Dubchak I."/>
            <person name="Poliakov A."/>
            <person name="Mizrachi E."/>
            <person name="Kullan A."/>
            <person name="Hussey S."/>
            <person name="Pinard D."/>
            <person name="Van D."/>
            <person name="Singh P."/>
            <person name="Van J."/>
            <person name="Silva-Junior O."/>
            <person name="Togawa R."/>
            <person name="Pappas M."/>
            <person name="Faria D."/>
            <person name="Sansaloni C."/>
            <person name="Petroli C."/>
            <person name="Yang X."/>
            <person name="Ranjan P."/>
            <person name="Tschaplinski T."/>
            <person name="Ye C."/>
            <person name="Li T."/>
            <person name="Sterck L."/>
            <person name="Vanneste K."/>
            <person name="Murat F."/>
            <person name="Soler M."/>
            <person name="Clemente H."/>
            <person name="Saidi N."/>
            <person name="Cassan-Wang H."/>
            <person name="Dunand C."/>
            <person name="Hefer C."/>
            <person name="Bornberg-Bauer E."/>
            <person name="Kersting A."/>
            <person name="Vining K."/>
            <person name="Amarasinghe V."/>
            <person name="Ranik M."/>
            <person name="Naithani S."/>
            <person name="Elser J."/>
            <person name="Boyd A."/>
            <person name="Liston A."/>
            <person name="Spatafora J."/>
            <person name="Dharmwardhana P."/>
            <person name="Raja R."/>
            <person name="Sullivan C."/>
            <person name="Romanel E."/>
            <person name="Alves-Ferreira M."/>
            <person name="Kulheim C."/>
            <person name="Foley W."/>
            <person name="Carocha V."/>
            <person name="Paiva J."/>
            <person name="Kudrna D."/>
            <person name="Brommonschenkel S."/>
            <person name="Pasquali G."/>
            <person name="Byrne M."/>
            <person name="Rigault P."/>
            <person name="Tibbits J."/>
            <person name="Spokevicius A."/>
            <person name="Jones R."/>
            <person name="Steane D."/>
            <person name="Vaillancourt R."/>
            <person name="Potts B."/>
            <person name="Joubert F."/>
            <person name="Barry K."/>
            <person name="Pappas G."/>
            <person name="Strauss S."/>
            <person name="Jaiswal P."/>
            <person name="Grima-Pettenati J."/>
            <person name="Salse J."/>
            <person name="Van D."/>
            <person name="Rokhsar D."/>
            <person name="Schmutz J."/>
        </authorList>
    </citation>
    <scope>NUCLEOTIDE SEQUENCE</scope>
    <source>
        <tissue evidence="3">Leaf extractions</tissue>
    </source>
</reference>
<dbReference type="EMBL" id="MU848768">
    <property type="protein sequence ID" value="KAK2632076.1"/>
    <property type="molecule type" value="Genomic_DNA"/>
</dbReference>
<dbReference type="InParanoid" id="A0A058ZSZ8"/>
<reference evidence="4" key="1">
    <citation type="submission" date="2013-07" db="EMBL/GenBank/DDBJ databases">
        <title>The genome of Eucalyptus grandis.</title>
        <authorList>
            <person name="Schmutz J."/>
            <person name="Hayes R."/>
            <person name="Myburg A."/>
            <person name="Tuskan G."/>
            <person name="Grattapaglia D."/>
            <person name="Rokhsar D.S."/>
        </authorList>
    </citation>
    <scope>NUCLEOTIDE SEQUENCE</scope>
    <source>
        <tissue evidence="4">Leaf extractions</tissue>
    </source>
</reference>
<dbReference type="SUPFAM" id="SSF51197">
    <property type="entry name" value="Clavaminate synthase-like"/>
    <property type="match status" value="1"/>
</dbReference>
<keyword evidence="1" id="KW-1133">Transmembrane helix</keyword>
<dbReference type="PANTHER" id="PTHR47990">
    <property type="entry name" value="2-OXOGLUTARATE (2OG) AND FE(II)-DEPENDENT OXYGENASE SUPERFAMILY PROTEIN-RELATED"/>
    <property type="match status" value="1"/>
</dbReference>
<dbReference type="AlphaFoldDB" id="A0A058ZSZ8"/>
<reference evidence="3" key="4">
    <citation type="submission" date="2023-07" db="EMBL/GenBank/DDBJ databases">
        <authorList>
            <person name="Myburg A.A."/>
            <person name="Grattapaglia D."/>
            <person name="Tuskan G.A."/>
            <person name="Hellsten U."/>
            <person name="Hayes R.D."/>
            <person name="Grimwood J."/>
            <person name="Jenkins J."/>
            <person name="Lindquist E."/>
            <person name="Tice H."/>
            <person name="Bauer D."/>
            <person name="Goodstein D.M."/>
            <person name="Dubchak I."/>
            <person name="Poliakov A."/>
            <person name="Mizrachi E."/>
            <person name="Kullan A.R."/>
            <person name="Hussey S.G."/>
            <person name="Pinard D."/>
            <person name="Van D.M."/>
            <person name="Singh P."/>
            <person name="Van J.I."/>
            <person name="Silva-Junior O.B."/>
            <person name="Togawa R.C."/>
            <person name="Pappas M.R."/>
            <person name="Faria D.A."/>
            <person name="Sansaloni C.P."/>
            <person name="Petroli C.D."/>
            <person name="Yang X."/>
            <person name="Ranjan P."/>
            <person name="Tschaplinski T.J."/>
            <person name="Ye C.Y."/>
            <person name="Li T."/>
            <person name="Sterck L."/>
            <person name="Vanneste K."/>
            <person name="Murat F."/>
            <person name="Soler M."/>
            <person name="Clemente H.S."/>
            <person name="Saidi N."/>
            <person name="Cassan-Wang H."/>
            <person name="Dunand C."/>
            <person name="Hefer C.A."/>
            <person name="Bornberg-Bauer E."/>
            <person name="Kersting A.R."/>
            <person name="Vining K."/>
            <person name="Amarasinghe V."/>
            <person name="Ranik M."/>
            <person name="Naithani S."/>
            <person name="Elser J."/>
            <person name="Boyd A.E."/>
            <person name="Liston A."/>
            <person name="Spatafora J.W."/>
            <person name="Dharmwardhana P."/>
            <person name="Raja R."/>
            <person name="Sullivan C."/>
            <person name="Romanel E."/>
            <person name="Alves-Ferreira M."/>
            <person name="Kulheim C."/>
            <person name="Foley W."/>
            <person name="Carocha V."/>
            <person name="Paiva J."/>
            <person name="Kudrna D."/>
            <person name="Brommonschenkel S.H."/>
            <person name="Pasquali G."/>
            <person name="Byrne M."/>
            <person name="Rigault P."/>
            <person name="Tibbits J."/>
            <person name="Spokevicius A."/>
            <person name="Jones R.C."/>
            <person name="Steane D.A."/>
            <person name="Vaillancourt R.E."/>
            <person name="Potts B.M."/>
            <person name="Joubert F."/>
            <person name="Barry K."/>
            <person name="Pappas G.J."/>
            <person name="Strauss S.H."/>
            <person name="Jaiswal P."/>
            <person name="Grima-Pettenati J."/>
            <person name="Salse J."/>
            <person name="Van D.P."/>
            <person name="Rokhsar D.S."/>
            <person name="Schmutz J."/>
        </authorList>
    </citation>
    <scope>NUCLEOTIDE SEQUENCE</scope>
    <source>
        <tissue evidence="3">Leaf extractions</tissue>
    </source>
</reference>
<sequence length="152" mass="17111">MGISSVLDSGGMRNLANLMWPQGNPLSCETLDSYARRLSELEQLITMMVFRSLGVEKYLESHNESLSHTIRVMKYEAPMTREPQIGARSHYDKTFLTILQQNRVDGLEVQTKDGKWFQVAPSALTFIVMVGESFLVIIFSFSHAKACNSDSS</sequence>
<dbReference type="Proteomes" id="UP000030711">
    <property type="component" value="Unassembled WGS sequence"/>
</dbReference>
<dbReference type="InterPro" id="IPR044861">
    <property type="entry name" value="IPNS-like_FE2OG_OXY"/>
</dbReference>
<keyword evidence="1" id="KW-0472">Membrane</keyword>
<dbReference type="OMA" id="GDHENNI"/>
<dbReference type="Pfam" id="PF03171">
    <property type="entry name" value="2OG-FeII_Oxy"/>
    <property type="match status" value="1"/>
</dbReference>
<evidence type="ECO:0000256" key="1">
    <source>
        <dbReference type="SAM" id="Phobius"/>
    </source>
</evidence>
<dbReference type="GO" id="GO:0016706">
    <property type="term" value="F:2-oxoglutarate-dependent dioxygenase activity"/>
    <property type="evidence" value="ECO:0000318"/>
    <property type="project" value="GO_Central"/>
</dbReference>
<dbReference type="InterPro" id="IPR027443">
    <property type="entry name" value="IPNS-like_sf"/>
</dbReference>
<gene>
    <name evidence="4" type="ORF">EUGRSUZ_L02028</name>
</gene>
<name>A0A058ZSZ8_EUCGR</name>
<dbReference type="eggNOG" id="KOG0143">
    <property type="taxonomic scope" value="Eukaryota"/>
</dbReference>
<evidence type="ECO:0000313" key="5">
    <source>
        <dbReference type="Proteomes" id="UP000030711"/>
    </source>
</evidence>
<organism evidence="4">
    <name type="scientific">Eucalyptus grandis</name>
    <name type="common">Flooded gum</name>
    <dbReference type="NCBI Taxonomy" id="71139"/>
    <lineage>
        <taxon>Eukaryota</taxon>
        <taxon>Viridiplantae</taxon>
        <taxon>Streptophyta</taxon>
        <taxon>Embryophyta</taxon>
        <taxon>Tracheophyta</taxon>
        <taxon>Spermatophyta</taxon>
        <taxon>Magnoliopsida</taxon>
        <taxon>eudicotyledons</taxon>
        <taxon>Gunneridae</taxon>
        <taxon>Pentapetalae</taxon>
        <taxon>rosids</taxon>
        <taxon>malvids</taxon>
        <taxon>Myrtales</taxon>
        <taxon>Myrtaceae</taxon>
        <taxon>Myrtoideae</taxon>
        <taxon>Eucalypteae</taxon>
        <taxon>Eucalyptus</taxon>
    </lineage>
</organism>